<comment type="subcellular location">
    <subcellularLocation>
        <location evidence="1">Membrane</location>
        <topology evidence="1">Multi-pass membrane protein</topology>
    </subcellularLocation>
</comment>
<feature type="transmembrane region" description="Helical" evidence="6">
    <location>
        <begin position="226"/>
        <end position="250"/>
    </location>
</feature>
<reference evidence="7" key="1">
    <citation type="submission" date="2022-06" db="EMBL/GenBank/DDBJ databases">
        <title>Genome sequence of Phormidium yuhuli AB48 isolated from an industrial photobioreactor environment.</title>
        <authorList>
            <person name="Qiu Y."/>
            <person name="Noonan A.J.C."/>
            <person name="Dofher K."/>
            <person name="Koch M."/>
            <person name="Kieft B."/>
            <person name="Lin X."/>
            <person name="Ziels R.M."/>
            <person name="Hallam S.J."/>
        </authorList>
    </citation>
    <scope>NUCLEOTIDE SEQUENCE</scope>
    <source>
        <strain evidence="7">AB48</strain>
    </source>
</reference>
<evidence type="ECO:0000256" key="4">
    <source>
        <dbReference type="ARBA" id="ARBA00022989"/>
    </source>
</evidence>
<dbReference type="RefSeq" id="WP_252663817.1">
    <property type="nucleotide sequence ID" value="NZ_CP098611.1"/>
</dbReference>
<keyword evidence="8" id="KW-1185">Reference proteome</keyword>
<protein>
    <submittedName>
        <fullName evidence="7">Iron export ABC transporter permease subunit FetB</fullName>
    </submittedName>
</protein>
<organism evidence="7 8">
    <name type="scientific">Phormidium yuhuli AB48</name>
    <dbReference type="NCBI Taxonomy" id="2940671"/>
    <lineage>
        <taxon>Bacteria</taxon>
        <taxon>Bacillati</taxon>
        <taxon>Cyanobacteriota</taxon>
        <taxon>Cyanophyceae</taxon>
        <taxon>Oscillatoriophycideae</taxon>
        <taxon>Oscillatoriales</taxon>
        <taxon>Oscillatoriaceae</taxon>
        <taxon>Phormidium</taxon>
        <taxon>Phormidium yuhuli</taxon>
    </lineage>
</organism>
<evidence type="ECO:0000256" key="3">
    <source>
        <dbReference type="ARBA" id="ARBA00022692"/>
    </source>
</evidence>
<dbReference type="Proteomes" id="UP001056708">
    <property type="component" value="Chromosome"/>
</dbReference>
<feature type="transmembrane region" description="Helical" evidence="6">
    <location>
        <begin position="93"/>
        <end position="115"/>
    </location>
</feature>
<evidence type="ECO:0000256" key="5">
    <source>
        <dbReference type="ARBA" id="ARBA00023136"/>
    </source>
</evidence>
<evidence type="ECO:0000313" key="8">
    <source>
        <dbReference type="Proteomes" id="UP001056708"/>
    </source>
</evidence>
<dbReference type="Pfam" id="PF03649">
    <property type="entry name" value="UPF0014"/>
    <property type="match status" value="1"/>
</dbReference>
<evidence type="ECO:0000256" key="6">
    <source>
        <dbReference type="SAM" id="Phobius"/>
    </source>
</evidence>
<accession>A0ABY5ARD2</accession>
<gene>
    <name evidence="7" type="primary">fetB</name>
    <name evidence="7" type="ORF">NEA10_03400</name>
</gene>
<name>A0ABY5ARD2_9CYAN</name>
<keyword evidence="4 6" id="KW-1133">Transmembrane helix</keyword>
<evidence type="ECO:0000313" key="7">
    <source>
        <dbReference type="EMBL" id="USR91787.1"/>
    </source>
</evidence>
<dbReference type="EMBL" id="CP098611">
    <property type="protein sequence ID" value="USR91787.1"/>
    <property type="molecule type" value="Genomic_DNA"/>
</dbReference>
<feature type="transmembrane region" description="Helical" evidence="6">
    <location>
        <begin position="127"/>
        <end position="147"/>
    </location>
</feature>
<feature type="transmembrane region" description="Helical" evidence="6">
    <location>
        <begin position="185"/>
        <end position="206"/>
    </location>
</feature>
<sequence length="259" mass="27846">MDYIQLDLIDLAIALGMAAIAIAIAAWQQLGLTLQLSLATARTTLQLLMLGVILQVVFTWRHPILLLGVLLVMLSLAAVVARNRIPRKLPRLLPLVWVAIGVSTACTLVYVNTLVLRQPAVWSNPQYLIPLGGMMMGNAMNAAAIAGERLVSLVQNHPLEIETHLSLGATPQDALANYRQQAIRAGTVSILNSMMVVGLVTLPGIVTGQLLSGANPIDAAAYQMLIMFAIVLTDFIATTVLVSGLGRCFFNEADQLQIF</sequence>
<dbReference type="PANTHER" id="PTHR30028">
    <property type="entry name" value="UPF0014 INNER MEMBRANE PROTEIN YBBM-RELATED"/>
    <property type="match status" value="1"/>
</dbReference>
<proteinExistence type="inferred from homology"/>
<feature type="transmembrane region" description="Helical" evidence="6">
    <location>
        <begin position="6"/>
        <end position="27"/>
    </location>
</feature>
<feature type="transmembrane region" description="Helical" evidence="6">
    <location>
        <begin position="64"/>
        <end position="81"/>
    </location>
</feature>
<comment type="similarity">
    <text evidence="2">Belongs to the UPF0014 family.</text>
</comment>
<keyword evidence="5 6" id="KW-0472">Membrane</keyword>
<evidence type="ECO:0000256" key="2">
    <source>
        <dbReference type="ARBA" id="ARBA00005268"/>
    </source>
</evidence>
<evidence type="ECO:0000256" key="1">
    <source>
        <dbReference type="ARBA" id="ARBA00004141"/>
    </source>
</evidence>
<dbReference type="InterPro" id="IPR005226">
    <property type="entry name" value="UPF0014_fam"/>
</dbReference>
<keyword evidence="3 6" id="KW-0812">Transmembrane</keyword>
<dbReference type="PANTHER" id="PTHR30028:SF0">
    <property type="entry name" value="PROTEIN ALUMINUM SENSITIVE 3"/>
    <property type="match status" value="1"/>
</dbReference>